<evidence type="ECO:0000313" key="7">
    <source>
        <dbReference type="Proteomes" id="UP001244341"/>
    </source>
</evidence>
<evidence type="ECO:0000259" key="4">
    <source>
        <dbReference type="Pfam" id="PF00134"/>
    </source>
</evidence>
<feature type="repeat" description="PPR" evidence="2">
    <location>
        <begin position="327"/>
        <end position="361"/>
    </location>
</feature>
<dbReference type="InterPro" id="IPR002885">
    <property type="entry name" value="PPR_rpt"/>
</dbReference>
<organism evidence="6 7">
    <name type="scientific">Tetradesmus obliquus</name>
    <name type="common">Green alga</name>
    <name type="synonym">Acutodesmus obliquus</name>
    <dbReference type="NCBI Taxonomy" id="3088"/>
    <lineage>
        <taxon>Eukaryota</taxon>
        <taxon>Viridiplantae</taxon>
        <taxon>Chlorophyta</taxon>
        <taxon>core chlorophytes</taxon>
        <taxon>Chlorophyceae</taxon>
        <taxon>CS clade</taxon>
        <taxon>Sphaeropleales</taxon>
        <taxon>Scenedesmaceae</taxon>
        <taxon>Tetradesmus</taxon>
    </lineage>
</organism>
<dbReference type="InterPro" id="IPR033443">
    <property type="entry name" value="PROP1-like_PPR_dom"/>
</dbReference>
<gene>
    <name evidence="6" type="ORF">OEZ85_008102</name>
</gene>
<dbReference type="Pfam" id="PF17177">
    <property type="entry name" value="PPR_long"/>
    <property type="match status" value="1"/>
</dbReference>
<evidence type="ECO:0000259" key="5">
    <source>
        <dbReference type="Pfam" id="PF17177"/>
    </source>
</evidence>
<accession>A0ABY8TI72</accession>
<dbReference type="NCBIfam" id="TIGR00756">
    <property type="entry name" value="PPR"/>
    <property type="match status" value="8"/>
</dbReference>
<dbReference type="Gene3D" id="1.10.472.10">
    <property type="entry name" value="Cyclin-like"/>
    <property type="match status" value="2"/>
</dbReference>
<feature type="region of interest" description="Disordered" evidence="3">
    <location>
        <begin position="922"/>
        <end position="959"/>
    </location>
</feature>
<evidence type="ECO:0008006" key="8">
    <source>
        <dbReference type="Google" id="ProtNLM"/>
    </source>
</evidence>
<reference evidence="6 7" key="1">
    <citation type="submission" date="2023-05" db="EMBL/GenBank/DDBJ databases">
        <title>A 100% complete, gapless, phased diploid assembly of the Scenedesmus obliquus UTEX 3031 genome.</title>
        <authorList>
            <person name="Biondi T.C."/>
            <person name="Hanschen E.R."/>
            <person name="Kwon T."/>
            <person name="Eng W."/>
            <person name="Kruse C.P.S."/>
            <person name="Koehler S.I."/>
            <person name="Kunde Y."/>
            <person name="Gleasner C.D."/>
            <person name="You Mak K.T."/>
            <person name="Polle J."/>
            <person name="Hovde B.T."/>
            <person name="Starkenburg S.R."/>
        </authorList>
    </citation>
    <scope>NUCLEOTIDE SEQUENCE [LARGE SCALE GENOMIC DNA]</scope>
    <source>
        <strain evidence="6 7">DOE0152z</strain>
    </source>
</reference>
<feature type="domain" description="Cyclin N-terminal" evidence="4">
    <location>
        <begin position="705"/>
        <end position="811"/>
    </location>
</feature>
<feature type="repeat" description="PPR" evidence="2">
    <location>
        <begin position="397"/>
        <end position="431"/>
    </location>
</feature>
<dbReference type="Proteomes" id="UP001244341">
    <property type="component" value="Chromosome 1b"/>
</dbReference>
<feature type="repeat" description="PPR" evidence="2">
    <location>
        <begin position="432"/>
        <end position="466"/>
    </location>
</feature>
<evidence type="ECO:0000313" key="6">
    <source>
        <dbReference type="EMBL" id="WIA08675.1"/>
    </source>
</evidence>
<keyword evidence="1" id="KW-0677">Repeat</keyword>
<sequence length="1043" mass="110780">MAYNMGSGGLNNLNNMPMDQWQGRGKPLGADQSLGPAGYAQSAMLGLQPPEMLFGGMPMPQHHLMGALVQDGAGHLGAAGGPGQSADYGSSSSILYAIDGSRTSLPSGSHTGSFRRLYASTGTMGSMGDPNMASRSDYSYLGPHAASGGAAHSVESLLEMIAGLPAHQDCAAVVGPALQHLDSSALAALMKELGRAGLFKRSVELFDFLRRQNSPEYTHLLDIYTYTTAIAVCSASQQLQRALDLMAEMRARGITCNVHTYSALMNVCIKCNEVGLVQQVYKQMIQEGCTPNLVTYNTLIDLYVKTGQWQEAIKLLDKLEEEGIQPEVRTYNTIITACNKSGKPEQGLKVYERMVAKGVKASATTYTALISAYGKQGLVEKAMDIFADMVQRGCERNVITYSSLISACEKAGRCELALQLFEQMHKEGCMPNVVTYNSLIAACSHGGHWEKAKECFSQMLAQNCRPDGITFSALITAYQRGSQWREALQAFSHMPANGCHPDSVVYNALLEVAWGSGVLPVQMRATQIWSLANRSGHFRIYNQNKGDPGVHQHSCVVFTCGAAIVTLLRWLCDVRHKVGHDATSLLREHVVFSLQKGKASRIEQPSAVICEAVRQLLAGHGSPFTVRLVDATTQLEAPSSELVAWLRSPAFAALAYVVHANSVKRLSVEQLVAEDVALDKSCTDALSYVRTYEQLRGYHKQLQPNMHDPLGPSNRQQLLELALHYGSCFRFQPETCYDAWELLQRLLMAGAAPPLGSNAAQWWRLMLVACMMIACKQPAAELPGAIPTYDVVSLNTGFSADNILSCEANIRLVLNNDASAVSALRVCQVLLERLGGQHQEARQAGLITEDLHAMLFRVACSGSMFRVQPSLVAMAIMYCLRSKRGLVPLWPAALVQLTGIYDPTVGDLGLLLEAVKPLLGPGLAGPPQQQQQQPPAAPAAPAQQPAPPPRPAAAAPQATAAPQAVAAAAAAGSSEAAAPADAAAVAAGSAPVPPAQESAALPPAAAAAVAEVLSAPVSPGSLQPAAAAAAAPAAAADAATASG</sequence>
<feature type="repeat" description="PPR" evidence="2">
    <location>
        <begin position="467"/>
        <end position="501"/>
    </location>
</feature>
<proteinExistence type="predicted"/>
<feature type="domain" description="PROP1-like PPR" evidence="5">
    <location>
        <begin position="226"/>
        <end position="377"/>
    </location>
</feature>
<dbReference type="Pfam" id="PF00134">
    <property type="entry name" value="Cyclin_N"/>
    <property type="match status" value="1"/>
</dbReference>
<feature type="repeat" description="PPR" evidence="2">
    <location>
        <begin position="362"/>
        <end position="396"/>
    </location>
</feature>
<feature type="region of interest" description="Disordered" evidence="3">
    <location>
        <begin position="985"/>
        <end position="1005"/>
    </location>
</feature>
<dbReference type="CDD" id="cd00043">
    <property type="entry name" value="CYCLIN_SF"/>
    <property type="match status" value="1"/>
</dbReference>
<dbReference type="EMBL" id="CP126208">
    <property type="protein sequence ID" value="WIA08675.1"/>
    <property type="molecule type" value="Genomic_DNA"/>
</dbReference>
<dbReference type="InterPro" id="IPR036915">
    <property type="entry name" value="Cyclin-like_sf"/>
</dbReference>
<dbReference type="PANTHER" id="PTHR46862:SF5">
    <property type="entry name" value="OS02G0170000 PROTEIN"/>
    <property type="match status" value="1"/>
</dbReference>
<feature type="compositionally biased region" description="Low complexity" evidence="3">
    <location>
        <begin position="925"/>
        <end position="943"/>
    </location>
</feature>
<feature type="repeat" description="PPR" evidence="2">
    <location>
        <begin position="222"/>
        <end position="256"/>
    </location>
</feature>
<name>A0ABY8TI72_TETOB</name>
<dbReference type="InterPro" id="IPR011990">
    <property type="entry name" value="TPR-like_helical_dom_sf"/>
</dbReference>
<feature type="repeat" description="PPR" evidence="2">
    <location>
        <begin position="257"/>
        <end position="291"/>
    </location>
</feature>
<dbReference type="PANTHER" id="PTHR46862">
    <property type="entry name" value="OS07G0661900 PROTEIN"/>
    <property type="match status" value="1"/>
</dbReference>
<feature type="region of interest" description="Disordered" evidence="3">
    <location>
        <begin position="1017"/>
        <end position="1043"/>
    </location>
</feature>
<dbReference type="SUPFAM" id="SSF47954">
    <property type="entry name" value="Cyclin-like"/>
    <property type="match status" value="1"/>
</dbReference>
<dbReference type="Pfam" id="PF13812">
    <property type="entry name" value="PPR_3"/>
    <property type="match status" value="2"/>
</dbReference>
<dbReference type="InterPro" id="IPR006671">
    <property type="entry name" value="Cyclin_N"/>
</dbReference>
<keyword evidence="7" id="KW-1185">Reference proteome</keyword>
<protein>
    <recommendedName>
        <fullName evidence="8">Pentacotripeptide-repeat region of PRORP domain-containing protein</fullName>
    </recommendedName>
</protein>
<evidence type="ECO:0000256" key="2">
    <source>
        <dbReference type="PROSITE-ProRule" id="PRU00708"/>
    </source>
</evidence>
<dbReference type="Gene3D" id="1.25.40.10">
    <property type="entry name" value="Tetratricopeptide repeat domain"/>
    <property type="match status" value="3"/>
</dbReference>
<feature type="repeat" description="PPR" evidence="2">
    <location>
        <begin position="292"/>
        <end position="326"/>
    </location>
</feature>
<evidence type="ECO:0000256" key="1">
    <source>
        <dbReference type="ARBA" id="ARBA00022737"/>
    </source>
</evidence>
<dbReference type="PROSITE" id="PS51375">
    <property type="entry name" value="PPR"/>
    <property type="match status" value="8"/>
</dbReference>
<dbReference type="SUPFAM" id="SSF81901">
    <property type="entry name" value="HCP-like"/>
    <property type="match status" value="1"/>
</dbReference>
<evidence type="ECO:0000256" key="3">
    <source>
        <dbReference type="SAM" id="MobiDB-lite"/>
    </source>
</evidence>